<reference evidence="1 2" key="1">
    <citation type="journal article" date="2006" name="Proc. Natl. Acad. Sci. U.S.A.">
        <title>Genomic analysis of the uncultivated marine crenarchaeote Cenarchaeum symbiosum.</title>
        <authorList>
            <person name="Hallam S.J."/>
            <person name="Konstantinidis K.T."/>
            <person name="Putnam N."/>
            <person name="Schleper C."/>
            <person name="Watanabe Y."/>
            <person name="Sugahara J."/>
            <person name="Preston C."/>
            <person name="de la Torre J."/>
            <person name="Richardson P.M."/>
            <person name="DeLong E.F."/>
        </authorList>
    </citation>
    <scope>NUCLEOTIDE SEQUENCE [LARGE SCALE GENOMIC DNA]</scope>
    <source>
        <strain evidence="2">A</strain>
    </source>
</reference>
<dbReference type="KEGG" id="csy:CENSYa_0574"/>
<dbReference type="EMBL" id="DP000238">
    <property type="protein sequence ID" value="ABK77207.1"/>
    <property type="molecule type" value="Genomic_DNA"/>
</dbReference>
<proteinExistence type="predicted"/>
<accession>A0RV40</accession>
<organism evidence="1 2">
    <name type="scientific">Cenarchaeum symbiosum (strain A)</name>
    <dbReference type="NCBI Taxonomy" id="414004"/>
    <lineage>
        <taxon>Archaea</taxon>
        <taxon>Nitrososphaerota</taxon>
        <taxon>Candidatus Cenarchaeales</taxon>
        <taxon>Candidatus Cenarchaeaceae</taxon>
        <taxon>Candidatus Cenarchaeum</taxon>
    </lineage>
</organism>
<evidence type="ECO:0000313" key="2">
    <source>
        <dbReference type="Proteomes" id="UP000000758"/>
    </source>
</evidence>
<name>A0RV40_CENSY</name>
<dbReference type="EnsemblBacteria" id="ABK77207">
    <property type="protein sequence ID" value="ABK77207"/>
    <property type="gene ID" value="CENSYa_0574"/>
</dbReference>
<dbReference type="Proteomes" id="UP000000758">
    <property type="component" value="Chromosome"/>
</dbReference>
<evidence type="ECO:0000313" key="1">
    <source>
        <dbReference type="EMBL" id="ABK77207.1"/>
    </source>
</evidence>
<keyword evidence="2" id="KW-1185">Reference proteome</keyword>
<gene>
    <name evidence="1" type="ordered locus">CENSYa_0574</name>
</gene>
<dbReference type="STRING" id="414004.CENSYa_0574"/>
<dbReference type="AlphaFoldDB" id="A0RV40"/>
<dbReference type="HOGENOM" id="CLU_690027_0_0_2"/>
<sequence>MALAAVLPLLLAGGMASSSAVTWDESTWDEDLYFAAAVDGSMAHLRALDLNLQDRNGPLAEAHALHLMLLEYPKMEWQLQADPDFDERLVQTLQDVQVRATIKADPEDAQASMDDAAAILEEARMLVVGDELSRDKDFKLSVIVELLKMAKFFYDVGVSDGEVVALAEFQQSSALVWRSDQILSGFSGDLHSGDLVRVNGLLEEIDRSFSARSNPDFVLLQMDALIKVLESNVDRMPGEMMDDKMMDEKMMDDGHMAGDEHMDDGHMEDEMMGDNMMDDDKMMGDNMMDGDEMMGDNMMDDDKMMDDRMMGDKMMDDRMMGDKMMDDRMMGDKMMDDRMMGDKMMDGMVLPPLKQIMAGVEPAEIECMDGFELLFGPSGRPACIMEDTVSRLVQAGWTS</sequence>
<protein>
    <submittedName>
        <fullName evidence="1">Uncharacterized protein</fullName>
    </submittedName>
</protein>